<gene>
    <name evidence="1" type="ORF">UJA718_LOCUS36683</name>
</gene>
<feature type="non-terminal residue" evidence="1">
    <location>
        <position position="1"/>
    </location>
</feature>
<accession>A0A821IYS4</accession>
<keyword evidence="2" id="KW-1185">Reference proteome</keyword>
<organism evidence="1 2">
    <name type="scientific">Rotaria socialis</name>
    <dbReference type="NCBI Taxonomy" id="392032"/>
    <lineage>
        <taxon>Eukaryota</taxon>
        <taxon>Metazoa</taxon>
        <taxon>Spiralia</taxon>
        <taxon>Gnathifera</taxon>
        <taxon>Rotifera</taxon>
        <taxon>Eurotatoria</taxon>
        <taxon>Bdelloidea</taxon>
        <taxon>Philodinida</taxon>
        <taxon>Philodinidae</taxon>
        <taxon>Rotaria</taxon>
    </lineage>
</organism>
<evidence type="ECO:0000313" key="1">
    <source>
        <dbReference type="EMBL" id="CAF4709904.1"/>
    </source>
</evidence>
<evidence type="ECO:0000313" key="2">
    <source>
        <dbReference type="Proteomes" id="UP000663873"/>
    </source>
</evidence>
<sequence length="42" mass="5177">MRFPSLLGYYFLQVFRQSEMVIRRRPLLAQAKIKQRRVRPNL</sequence>
<proteinExistence type="predicted"/>
<dbReference type="EMBL" id="CAJOBP010035606">
    <property type="protein sequence ID" value="CAF4709904.1"/>
    <property type="molecule type" value="Genomic_DNA"/>
</dbReference>
<comment type="caution">
    <text evidence="1">The sequence shown here is derived from an EMBL/GenBank/DDBJ whole genome shotgun (WGS) entry which is preliminary data.</text>
</comment>
<protein>
    <submittedName>
        <fullName evidence="1">Uncharacterized protein</fullName>
    </submittedName>
</protein>
<dbReference type="Proteomes" id="UP000663873">
    <property type="component" value="Unassembled WGS sequence"/>
</dbReference>
<dbReference type="AlphaFoldDB" id="A0A821IYS4"/>
<reference evidence="1" key="1">
    <citation type="submission" date="2021-02" db="EMBL/GenBank/DDBJ databases">
        <authorList>
            <person name="Nowell W R."/>
        </authorList>
    </citation>
    <scope>NUCLEOTIDE SEQUENCE</scope>
</reference>
<name>A0A821IYS4_9BILA</name>